<dbReference type="Gene3D" id="3.90.180.10">
    <property type="entry name" value="Medium-chain alcohol dehydrogenases, catalytic domain"/>
    <property type="match status" value="1"/>
</dbReference>
<dbReference type="EMBL" id="LVCJ01000105">
    <property type="protein sequence ID" value="OAL26165.1"/>
    <property type="molecule type" value="Genomic_DNA"/>
</dbReference>
<proteinExistence type="inferred from homology"/>
<dbReference type="PROSITE" id="PS00070">
    <property type="entry name" value="ALDEHYDE_DEHYDR_CYS"/>
    <property type="match status" value="1"/>
</dbReference>
<dbReference type="Gene3D" id="3.40.50.720">
    <property type="entry name" value="NAD(P)-binding Rossmann-like Domain"/>
    <property type="match status" value="1"/>
</dbReference>
<dbReference type="GO" id="GO:0008270">
    <property type="term" value="F:zinc ion binding"/>
    <property type="evidence" value="ECO:0007669"/>
    <property type="project" value="InterPro"/>
</dbReference>
<comment type="cofactor">
    <cofactor evidence="4">
        <name>Zn(2+)</name>
        <dbReference type="ChEBI" id="CHEBI:29105"/>
    </cofactor>
</comment>
<dbReference type="CDD" id="cd07105">
    <property type="entry name" value="ALDH_SaliADH"/>
    <property type="match status" value="1"/>
</dbReference>
<dbReference type="SUPFAM" id="SSF51735">
    <property type="entry name" value="NAD(P)-binding Rossmann-fold domains"/>
    <property type="match status" value="1"/>
</dbReference>
<dbReference type="InterPro" id="IPR016162">
    <property type="entry name" value="Ald_DH_N"/>
</dbReference>
<keyword evidence="4" id="KW-0479">Metal-binding</keyword>
<dbReference type="Pfam" id="PF00107">
    <property type="entry name" value="ADH_zinc_N"/>
    <property type="match status" value="1"/>
</dbReference>
<dbReference type="Pfam" id="PF00171">
    <property type="entry name" value="Aldedh"/>
    <property type="match status" value="1"/>
</dbReference>
<dbReference type="InterPro" id="IPR013149">
    <property type="entry name" value="ADH-like_C"/>
</dbReference>
<dbReference type="PROSITE" id="PS00059">
    <property type="entry name" value="ADH_ZINC"/>
    <property type="match status" value="1"/>
</dbReference>
<gene>
    <name evidence="8" type="ORF">AYO20_10218</name>
</gene>
<comment type="caution">
    <text evidence="8">The sequence shown here is derived from an EMBL/GenBank/DDBJ whole genome shotgun (WGS) entry which is preliminary data.</text>
</comment>
<keyword evidence="2" id="KW-0560">Oxidoreductase</keyword>
<evidence type="ECO:0000256" key="4">
    <source>
        <dbReference type="RuleBase" id="RU361277"/>
    </source>
</evidence>
<feature type="domain" description="Aldehyde dehydrogenase" evidence="6">
    <location>
        <begin position="25"/>
        <end position="459"/>
    </location>
</feature>
<comment type="similarity">
    <text evidence="1">Belongs to the aldehyde dehydrogenase family.</text>
</comment>
<evidence type="ECO:0000259" key="7">
    <source>
        <dbReference type="Pfam" id="PF08240"/>
    </source>
</evidence>
<dbReference type="Gene3D" id="3.40.605.10">
    <property type="entry name" value="Aldehyde Dehydrogenase, Chain A, domain 1"/>
    <property type="match status" value="1"/>
</dbReference>
<comment type="similarity">
    <text evidence="4">Belongs to the zinc-containing alcohol dehydrogenase family.</text>
</comment>
<dbReference type="InterPro" id="IPR013154">
    <property type="entry name" value="ADH-like_N"/>
</dbReference>
<evidence type="ECO:0000256" key="3">
    <source>
        <dbReference type="ARBA" id="ARBA00023027"/>
    </source>
</evidence>
<feature type="domain" description="Alcohol dehydrogenase-like C-terminal" evidence="5">
    <location>
        <begin position="672"/>
        <end position="790"/>
    </location>
</feature>
<evidence type="ECO:0000259" key="5">
    <source>
        <dbReference type="Pfam" id="PF00107"/>
    </source>
</evidence>
<dbReference type="Gene3D" id="3.40.309.10">
    <property type="entry name" value="Aldehyde Dehydrogenase, Chain A, domain 2"/>
    <property type="match status" value="1"/>
</dbReference>
<dbReference type="RefSeq" id="XP_022495584.1">
    <property type="nucleotide sequence ID" value="XM_022648478.1"/>
</dbReference>
<dbReference type="InterPro" id="IPR011032">
    <property type="entry name" value="GroES-like_sf"/>
</dbReference>
<evidence type="ECO:0008006" key="10">
    <source>
        <dbReference type="Google" id="ProtNLM"/>
    </source>
</evidence>
<keyword evidence="3" id="KW-0520">NAD</keyword>
<dbReference type="InterPro" id="IPR016163">
    <property type="entry name" value="Ald_DH_C"/>
</dbReference>
<organism evidence="8 9">
    <name type="scientific">Fonsecaea nubica</name>
    <dbReference type="NCBI Taxonomy" id="856822"/>
    <lineage>
        <taxon>Eukaryota</taxon>
        <taxon>Fungi</taxon>
        <taxon>Dikarya</taxon>
        <taxon>Ascomycota</taxon>
        <taxon>Pezizomycotina</taxon>
        <taxon>Eurotiomycetes</taxon>
        <taxon>Chaetothyriomycetidae</taxon>
        <taxon>Chaetothyriales</taxon>
        <taxon>Herpotrichiellaceae</taxon>
        <taxon>Fonsecaea</taxon>
    </lineage>
</organism>
<keyword evidence="4" id="KW-0862">Zinc</keyword>
<evidence type="ECO:0000259" key="6">
    <source>
        <dbReference type="Pfam" id="PF00171"/>
    </source>
</evidence>
<dbReference type="InterPro" id="IPR016160">
    <property type="entry name" value="Ald_DH_CS_CYS"/>
</dbReference>
<protein>
    <recommendedName>
        <fullName evidence="10">Enoyl reductase (ER) domain-containing protein</fullName>
    </recommendedName>
</protein>
<name>A0A178CAT1_9EURO</name>
<dbReference type="InterPro" id="IPR002328">
    <property type="entry name" value="ADH_Zn_CS"/>
</dbReference>
<dbReference type="Pfam" id="PF08240">
    <property type="entry name" value="ADH_N"/>
    <property type="match status" value="1"/>
</dbReference>
<dbReference type="OrthoDB" id="310895at2759"/>
<dbReference type="SUPFAM" id="SSF53720">
    <property type="entry name" value="ALDH-like"/>
    <property type="match status" value="1"/>
</dbReference>
<keyword evidence="9" id="KW-1185">Reference proteome</keyword>
<evidence type="ECO:0000313" key="8">
    <source>
        <dbReference type="EMBL" id="OAL26165.1"/>
    </source>
</evidence>
<dbReference type="GeneID" id="34593608"/>
<dbReference type="AlphaFoldDB" id="A0A178CAT1"/>
<evidence type="ECO:0000313" key="9">
    <source>
        <dbReference type="Proteomes" id="UP000185904"/>
    </source>
</evidence>
<dbReference type="PANTHER" id="PTHR42986">
    <property type="entry name" value="BENZALDEHYDE DEHYDROGENASE YFMT"/>
    <property type="match status" value="1"/>
</dbReference>
<dbReference type="CDD" id="cd08278">
    <property type="entry name" value="benzyl_alcohol_DH"/>
    <property type="match status" value="1"/>
</dbReference>
<evidence type="ECO:0000256" key="1">
    <source>
        <dbReference type="ARBA" id="ARBA00009986"/>
    </source>
</evidence>
<dbReference type="InterPro" id="IPR016161">
    <property type="entry name" value="Ald_DH/histidinol_DH"/>
</dbReference>
<dbReference type="InterPro" id="IPR036291">
    <property type="entry name" value="NAD(P)-bd_dom_sf"/>
</dbReference>
<dbReference type="SUPFAM" id="SSF50129">
    <property type="entry name" value="GroES-like"/>
    <property type="match status" value="1"/>
</dbReference>
<evidence type="ECO:0000256" key="2">
    <source>
        <dbReference type="ARBA" id="ARBA00023002"/>
    </source>
</evidence>
<sequence length="796" mass="83915">MGDISSNGQHMDNVPLWIDNKPVQSETTFSVINSTSQKTVWTASSANVELAQAAVESASKAFQSWAHTHPTERRRIFFKAAELFRSRRDEIIDIMVQETNCSRQWAAGINMHMGVEFLEELASLATSACTALDPASSQLTAKGRLALVFKVPYGVVLGIAPWNAPFILAIRAVATPIICGNTAVLKASELSPKTHHIIGQVFRDAGLPPGVLNIVQHCREDAAEVINAMISHPAVRKINFTGSTAVGRIIAQQAGRHLKPVLLELGGKASCIVLEDADLIKAAKAVVMGGFLHHGQICMATERVIVMREVSEQFLKILKTEAEAFIAGNAVSTDGAKRTESLVEAAVEQGAHLEFGHAARLNASLQPTILSGVTKDMALFYTESFGPTISLTIVDTVDEAVSLANDSEYGLSASIFSQDIPKALKCAKRIETGACHINAMTIHDEPFLPHGGAKERTLQRHPKHEMAPDSTSNSLGGTVALVVSEKHGPFEVKEVQLNDMRPDEIVVRMVATGVCHTDVATSIGNRGPQLPAILGHEGSGVVEKVGSEVKHVVVGDHVLLSFNYCGNCTPCRRGNPAYCRHGYHLSFGGCRLDGSKPFSLNGVDINSTYFGQSSFAARSIVSGVCAVKVSPTVPLDILCCLGCGVQTGAGTVLNVLKPGIGASVAVFGVGSVGLAAIMAAARFTPATKVIAIDIVDSRLQLATELGATHTINSAGKDVVAMIKDITDGEGVDCALDATGNVAVIESMIAAAAKNGTVATVGGAPPGKFVNIEAAAWIGRNVSYVGSCQGSSFPQTV</sequence>
<accession>A0A178CAT1</accession>
<dbReference type="InterPro" id="IPR015590">
    <property type="entry name" value="Aldehyde_DH_dom"/>
</dbReference>
<reference evidence="8 9" key="1">
    <citation type="submission" date="2016-03" db="EMBL/GenBank/DDBJ databases">
        <title>The draft genome sequence of Fonsecaea nubica causative agent of cutaneous subcutaneous infection in human host.</title>
        <authorList>
            <person name="Costa F."/>
            <person name="Sybren D.H."/>
            <person name="Raittz R.T."/>
            <person name="Weiss V.A."/>
            <person name="Leao A.C."/>
            <person name="Gomes R."/>
            <person name="De Souza E.M."/>
            <person name="Pedrosa F.O."/>
            <person name="Steffens M.B."/>
            <person name="Bombassaro A."/>
            <person name="Tadra-Sfeir M.Z."/>
            <person name="Moreno L.F."/>
            <person name="Najafzadeh M.J."/>
            <person name="Felipe M.S."/>
            <person name="Teixeira M."/>
            <person name="Sun J."/>
            <person name="Xi L."/>
            <person name="Castro M.A."/>
            <person name="Vicente V.A."/>
        </authorList>
    </citation>
    <scope>NUCLEOTIDE SEQUENCE [LARGE SCALE GENOMIC DNA]</scope>
    <source>
        <strain evidence="8 9">CBS 269.64</strain>
    </source>
</reference>
<dbReference type="GO" id="GO:0016620">
    <property type="term" value="F:oxidoreductase activity, acting on the aldehyde or oxo group of donors, NAD or NADP as acceptor"/>
    <property type="evidence" value="ECO:0007669"/>
    <property type="project" value="InterPro"/>
</dbReference>
<dbReference type="Proteomes" id="UP000185904">
    <property type="component" value="Unassembled WGS sequence"/>
</dbReference>
<dbReference type="PANTHER" id="PTHR42986:SF1">
    <property type="entry name" value="BENZALDEHYDE DEHYDROGENASE YFMT"/>
    <property type="match status" value="1"/>
</dbReference>
<feature type="domain" description="Alcohol dehydrogenase-like N-terminal" evidence="7">
    <location>
        <begin position="502"/>
        <end position="589"/>
    </location>
</feature>